<reference evidence="2 3" key="1">
    <citation type="submission" date="2018-03" db="EMBL/GenBank/DDBJ databases">
        <title>Genomic Encyclopedia of Archaeal and Bacterial Type Strains, Phase II (KMG-II): from individual species to whole genera.</title>
        <authorList>
            <person name="Goeker M."/>
        </authorList>
    </citation>
    <scope>NUCLEOTIDE SEQUENCE [LARGE SCALE GENOMIC DNA]</scope>
    <source>
        <strain evidence="2 3">DSM 45211</strain>
    </source>
</reference>
<dbReference type="PANTHER" id="PTHR38733:SF1">
    <property type="entry name" value="TYPE IV METHYL-DIRECTED RESTRICTION ENZYME ECOKMCRBC"/>
    <property type="match status" value="1"/>
</dbReference>
<sequence length="364" mass="41125">MVRVGDLQLQIQPKVGVAQVIALASYAIDPKAWKDSPAFVTSDTDLAEAAIPALAQLTRQALRRGLLQGYRRAEDDLTTIRGRIDTGQQLSRRAGLPLPVAVTYDDYDHDILEHQLIRAAAKALGRLRLRHVDSRRELTWMRQQLHEVSDVRFDPANVPEPRWTRLNDRYRPAVTLARLVLSGAVAEAQAGHHDLASFLVNMNTVFEDFVRVCLKEHLRLTDRQFPPGAHVPANYLDVERNLRLEPDLSWWIGNRCVFVGDCKYKRPTGSIPNSDVYQMHAYLTALRLRQGVLVYASGHDVPPPATIEHGGTRIDVASIDIRRPVRDLVSDLQRLTNEIRRHAHSYAAPISRMPPTHTTSPTRR</sequence>
<dbReference type="Proteomes" id="UP000243528">
    <property type="component" value="Unassembled WGS sequence"/>
</dbReference>
<name>A0A2P8EG75_9ACTN</name>
<dbReference type="PANTHER" id="PTHR38733">
    <property type="entry name" value="PROTEIN MCRC"/>
    <property type="match status" value="1"/>
</dbReference>
<dbReference type="AlphaFoldDB" id="A0A2P8EG75"/>
<evidence type="ECO:0000313" key="3">
    <source>
        <dbReference type="Proteomes" id="UP000243528"/>
    </source>
</evidence>
<dbReference type="EMBL" id="PYGE01000001">
    <property type="protein sequence ID" value="PSL08465.1"/>
    <property type="molecule type" value="Genomic_DNA"/>
</dbReference>
<dbReference type="RefSeq" id="WP_106535507.1">
    <property type="nucleotide sequence ID" value="NZ_ML142897.1"/>
</dbReference>
<dbReference type="Pfam" id="PF10117">
    <property type="entry name" value="McrBC"/>
    <property type="match status" value="1"/>
</dbReference>
<protein>
    <submittedName>
        <fullName evidence="2">5-methylcytosine-specific restriction enzyme subunit McrC</fullName>
    </submittedName>
</protein>
<organism evidence="2 3">
    <name type="scientific">Haloactinopolyspora alba</name>
    <dbReference type="NCBI Taxonomy" id="648780"/>
    <lineage>
        <taxon>Bacteria</taxon>
        <taxon>Bacillati</taxon>
        <taxon>Actinomycetota</taxon>
        <taxon>Actinomycetes</taxon>
        <taxon>Jiangellales</taxon>
        <taxon>Jiangellaceae</taxon>
        <taxon>Haloactinopolyspora</taxon>
    </lineage>
</organism>
<dbReference type="InterPro" id="IPR019292">
    <property type="entry name" value="McrC"/>
</dbReference>
<feature type="region of interest" description="Disordered" evidence="1">
    <location>
        <begin position="345"/>
        <end position="364"/>
    </location>
</feature>
<comment type="caution">
    <text evidence="2">The sequence shown here is derived from an EMBL/GenBank/DDBJ whole genome shotgun (WGS) entry which is preliminary data.</text>
</comment>
<accession>A0A2P8EG75</accession>
<proteinExistence type="predicted"/>
<keyword evidence="3" id="KW-1185">Reference proteome</keyword>
<gene>
    <name evidence="2" type="ORF">CLV30_101437</name>
</gene>
<dbReference type="OrthoDB" id="5148566at2"/>
<evidence type="ECO:0000256" key="1">
    <source>
        <dbReference type="SAM" id="MobiDB-lite"/>
    </source>
</evidence>
<evidence type="ECO:0000313" key="2">
    <source>
        <dbReference type="EMBL" id="PSL08465.1"/>
    </source>
</evidence>